<evidence type="ECO:0000313" key="2">
    <source>
        <dbReference type="Proteomes" id="UP000762676"/>
    </source>
</evidence>
<dbReference type="AlphaFoldDB" id="A0AAV4GNB4"/>
<sequence>MSFRRDGFELHPVRLRSTTDQEGSEWLVAACLGRQVRPFRSRVGRVVPGTARVACDSLRTTLFGETCGVTAQYSPHPA</sequence>
<dbReference type="Proteomes" id="UP000762676">
    <property type="component" value="Unassembled WGS sequence"/>
</dbReference>
<proteinExistence type="predicted"/>
<accession>A0AAV4GNB4</accession>
<reference evidence="1 2" key="1">
    <citation type="journal article" date="2021" name="Elife">
        <title>Chloroplast acquisition without the gene transfer in kleptoplastic sea slugs, Plakobranchus ocellatus.</title>
        <authorList>
            <person name="Maeda T."/>
            <person name="Takahashi S."/>
            <person name="Yoshida T."/>
            <person name="Shimamura S."/>
            <person name="Takaki Y."/>
            <person name="Nagai Y."/>
            <person name="Toyoda A."/>
            <person name="Suzuki Y."/>
            <person name="Arimoto A."/>
            <person name="Ishii H."/>
            <person name="Satoh N."/>
            <person name="Nishiyama T."/>
            <person name="Hasebe M."/>
            <person name="Maruyama T."/>
            <person name="Minagawa J."/>
            <person name="Obokata J."/>
            <person name="Shigenobu S."/>
        </authorList>
    </citation>
    <scope>NUCLEOTIDE SEQUENCE [LARGE SCALE GENOMIC DNA]</scope>
</reference>
<keyword evidence="2" id="KW-1185">Reference proteome</keyword>
<dbReference type="EMBL" id="BMAT01008510">
    <property type="protein sequence ID" value="GFR86756.1"/>
    <property type="molecule type" value="Genomic_DNA"/>
</dbReference>
<gene>
    <name evidence="1" type="ORF">ElyMa_004206600</name>
</gene>
<evidence type="ECO:0000313" key="1">
    <source>
        <dbReference type="EMBL" id="GFR86756.1"/>
    </source>
</evidence>
<organism evidence="1 2">
    <name type="scientific">Elysia marginata</name>
    <dbReference type="NCBI Taxonomy" id="1093978"/>
    <lineage>
        <taxon>Eukaryota</taxon>
        <taxon>Metazoa</taxon>
        <taxon>Spiralia</taxon>
        <taxon>Lophotrochozoa</taxon>
        <taxon>Mollusca</taxon>
        <taxon>Gastropoda</taxon>
        <taxon>Heterobranchia</taxon>
        <taxon>Euthyneura</taxon>
        <taxon>Panpulmonata</taxon>
        <taxon>Sacoglossa</taxon>
        <taxon>Placobranchoidea</taxon>
        <taxon>Plakobranchidae</taxon>
        <taxon>Elysia</taxon>
    </lineage>
</organism>
<protein>
    <submittedName>
        <fullName evidence="1">Uncharacterized protein</fullName>
    </submittedName>
</protein>
<name>A0AAV4GNB4_9GAST</name>
<comment type="caution">
    <text evidence="1">The sequence shown here is derived from an EMBL/GenBank/DDBJ whole genome shotgun (WGS) entry which is preliminary data.</text>
</comment>